<keyword evidence="2" id="KW-0732">Signal</keyword>
<feature type="region of interest" description="Disordered" evidence="1">
    <location>
        <begin position="41"/>
        <end position="91"/>
    </location>
</feature>
<feature type="signal peptide" evidence="2">
    <location>
        <begin position="1"/>
        <end position="19"/>
    </location>
</feature>
<comment type="caution">
    <text evidence="3">The sequence shown here is derived from an EMBL/GenBank/DDBJ whole genome shotgun (WGS) entry which is preliminary data.</text>
</comment>
<evidence type="ECO:0000313" key="3">
    <source>
        <dbReference type="EMBL" id="KAJ7770999.1"/>
    </source>
</evidence>
<dbReference type="AlphaFoldDB" id="A0AAD7NR20"/>
<organism evidence="3 4">
    <name type="scientific">Mycena maculata</name>
    <dbReference type="NCBI Taxonomy" id="230809"/>
    <lineage>
        <taxon>Eukaryota</taxon>
        <taxon>Fungi</taxon>
        <taxon>Dikarya</taxon>
        <taxon>Basidiomycota</taxon>
        <taxon>Agaricomycotina</taxon>
        <taxon>Agaricomycetes</taxon>
        <taxon>Agaricomycetidae</taxon>
        <taxon>Agaricales</taxon>
        <taxon>Marasmiineae</taxon>
        <taxon>Mycenaceae</taxon>
        <taxon>Mycena</taxon>
    </lineage>
</organism>
<dbReference type="EMBL" id="JARJLG010000022">
    <property type="protein sequence ID" value="KAJ7770999.1"/>
    <property type="molecule type" value="Genomic_DNA"/>
</dbReference>
<protein>
    <recommendedName>
        <fullName evidence="5">Transmembrane protein</fullName>
    </recommendedName>
</protein>
<feature type="compositionally biased region" description="Polar residues" evidence="1">
    <location>
        <begin position="63"/>
        <end position="74"/>
    </location>
</feature>
<evidence type="ECO:0000313" key="4">
    <source>
        <dbReference type="Proteomes" id="UP001215280"/>
    </source>
</evidence>
<evidence type="ECO:0000256" key="2">
    <source>
        <dbReference type="SAM" id="SignalP"/>
    </source>
</evidence>
<reference evidence="3" key="1">
    <citation type="submission" date="2023-03" db="EMBL/GenBank/DDBJ databases">
        <title>Massive genome expansion in bonnet fungi (Mycena s.s.) driven by repeated elements and novel gene families across ecological guilds.</title>
        <authorList>
            <consortium name="Lawrence Berkeley National Laboratory"/>
            <person name="Harder C.B."/>
            <person name="Miyauchi S."/>
            <person name="Viragh M."/>
            <person name="Kuo A."/>
            <person name="Thoen E."/>
            <person name="Andreopoulos B."/>
            <person name="Lu D."/>
            <person name="Skrede I."/>
            <person name="Drula E."/>
            <person name="Henrissat B."/>
            <person name="Morin E."/>
            <person name="Kohler A."/>
            <person name="Barry K."/>
            <person name="LaButti K."/>
            <person name="Morin E."/>
            <person name="Salamov A."/>
            <person name="Lipzen A."/>
            <person name="Mereny Z."/>
            <person name="Hegedus B."/>
            <person name="Baldrian P."/>
            <person name="Stursova M."/>
            <person name="Weitz H."/>
            <person name="Taylor A."/>
            <person name="Grigoriev I.V."/>
            <person name="Nagy L.G."/>
            <person name="Martin F."/>
            <person name="Kauserud H."/>
        </authorList>
    </citation>
    <scope>NUCLEOTIDE SEQUENCE</scope>
    <source>
        <strain evidence="3">CBHHK188m</strain>
    </source>
</reference>
<name>A0AAD7NR20_9AGAR</name>
<dbReference type="Proteomes" id="UP001215280">
    <property type="component" value="Unassembled WGS sequence"/>
</dbReference>
<keyword evidence="4" id="KW-1185">Reference proteome</keyword>
<gene>
    <name evidence="3" type="ORF">DFH07DRAFT_953629</name>
</gene>
<accession>A0AAD7NR20</accession>
<proteinExistence type="predicted"/>
<feature type="chain" id="PRO_5042069652" description="Transmembrane protein" evidence="2">
    <location>
        <begin position="20"/>
        <end position="145"/>
    </location>
</feature>
<evidence type="ECO:0008006" key="5">
    <source>
        <dbReference type="Google" id="ProtNLM"/>
    </source>
</evidence>
<evidence type="ECO:0000256" key="1">
    <source>
        <dbReference type="SAM" id="MobiDB-lite"/>
    </source>
</evidence>
<sequence>MRTILSFTVILGLSFVASASVVPGILPPEVPATVEQHFRSRNPMDGINSASPHPNKPAPSYPPRSSNHLKTVQGNPKADSETSTRARVQRGTELVYNPIDSSYSYIRTAPWWARGEEGLWWTRDEKTGVLIAQTQPAATRQESDV</sequence>